<evidence type="ECO:0000256" key="1">
    <source>
        <dbReference type="SAM" id="SignalP"/>
    </source>
</evidence>
<keyword evidence="1" id="KW-0732">Signal</keyword>
<keyword evidence="3" id="KW-1185">Reference proteome</keyword>
<feature type="chain" id="PRO_5039134999" evidence="1">
    <location>
        <begin position="20"/>
        <end position="134"/>
    </location>
</feature>
<dbReference type="OrthoDB" id="3535437at2"/>
<accession>A0A1H6EJN8</accession>
<organism evidence="2 3">
    <name type="scientific">Nonomuraea solani</name>
    <dbReference type="NCBI Taxonomy" id="1144553"/>
    <lineage>
        <taxon>Bacteria</taxon>
        <taxon>Bacillati</taxon>
        <taxon>Actinomycetota</taxon>
        <taxon>Actinomycetes</taxon>
        <taxon>Streptosporangiales</taxon>
        <taxon>Streptosporangiaceae</taxon>
        <taxon>Nonomuraea</taxon>
    </lineage>
</organism>
<dbReference type="AlphaFoldDB" id="A0A1H6EJN8"/>
<name>A0A1H6EJN8_9ACTN</name>
<protein>
    <submittedName>
        <fullName evidence="2">Uncharacterized protein</fullName>
    </submittedName>
</protein>
<evidence type="ECO:0000313" key="3">
    <source>
        <dbReference type="Proteomes" id="UP000236732"/>
    </source>
</evidence>
<dbReference type="RefSeq" id="WP_146103896.1">
    <property type="nucleotide sequence ID" value="NZ_FNVT01000011.1"/>
</dbReference>
<reference evidence="2 3" key="1">
    <citation type="submission" date="2016-10" db="EMBL/GenBank/DDBJ databases">
        <authorList>
            <person name="de Groot N.N."/>
        </authorList>
    </citation>
    <scope>NUCLEOTIDE SEQUENCE [LARGE SCALE GENOMIC DNA]</scope>
    <source>
        <strain evidence="2 3">CGMCC 4.7037</strain>
    </source>
</reference>
<dbReference type="EMBL" id="FNVT01000011">
    <property type="protein sequence ID" value="SEG98087.1"/>
    <property type="molecule type" value="Genomic_DNA"/>
</dbReference>
<proteinExistence type="predicted"/>
<feature type="signal peptide" evidence="1">
    <location>
        <begin position="1"/>
        <end position="19"/>
    </location>
</feature>
<evidence type="ECO:0000313" key="2">
    <source>
        <dbReference type="EMBL" id="SEG98087.1"/>
    </source>
</evidence>
<sequence length="134" mass="14399">MMRTVLVALAALLATPAIEPWGPVASPSGNAKATGDLLVTDLDRDAHVAKVRVRAKVAARTRCSWAVFRITSGDSKLAHKSYRTCARDKRLSVQFTRSGVSVVELKVCDGARTARPSTECLAAGTWKVLFTAFP</sequence>
<gene>
    <name evidence="2" type="ORF">SAMN05444920_111189</name>
</gene>
<dbReference type="Proteomes" id="UP000236732">
    <property type="component" value="Unassembled WGS sequence"/>
</dbReference>